<organism evidence="3 4">
    <name type="scientific">Cohnella hashimotonis</name>
    <dbReference type="NCBI Taxonomy" id="2826895"/>
    <lineage>
        <taxon>Bacteria</taxon>
        <taxon>Bacillati</taxon>
        <taxon>Bacillota</taxon>
        <taxon>Bacilli</taxon>
        <taxon>Bacillales</taxon>
        <taxon>Paenibacillaceae</taxon>
        <taxon>Cohnella</taxon>
    </lineage>
</organism>
<keyword evidence="4" id="KW-1185">Reference proteome</keyword>
<accession>A0ABT6TAS1</accession>
<dbReference type="RefSeq" id="WP_282906974.1">
    <property type="nucleotide sequence ID" value="NZ_JAGRPV010000001.1"/>
</dbReference>
<keyword evidence="2" id="KW-0812">Transmembrane</keyword>
<feature type="compositionally biased region" description="Polar residues" evidence="1">
    <location>
        <begin position="1"/>
        <end position="11"/>
    </location>
</feature>
<gene>
    <name evidence="3" type="ORF">KB449_03165</name>
</gene>
<dbReference type="Proteomes" id="UP001161691">
    <property type="component" value="Unassembled WGS sequence"/>
</dbReference>
<feature type="region of interest" description="Disordered" evidence="1">
    <location>
        <begin position="1"/>
        <end position="43"/>
    </location>
</feature>
<sequence>MDTSPRPSVGTQPDKPAGLSGMGQEAAGPTAVRADNDWTAERPEGRRGRRILRVGVVLLVFAAALALLAFLMLRTGDGRSGLQAKPVPHPPSLYDYGTAAAANGMTLHYLKTAPSNVTLTVVRDNVAIAPYYGINGGFFYDSSLLSMAIVDGMPVAGDGSATGGFGSGAENVKYARGTLVWDRESERHSVQVASNAAELNVANHARYWAQGGISMSLGRDASWHDQAVAEHAPFMDEPRLRTGAVYDDEGSLYLVVSENRGTLADFRAAILEVLGGQGRPALADGIFLDGDGSSQLRSREASLRGDLRPVVQMISLLD</sequence>
<feature type="transmembrane region" description="Helical" evidence="2">
    <location>
        <begin position="51"/>
        <end position="73"/>
    </location>
</feature>
<name>A0ABT6TAS1_9BACL</name>
<protein>
    <recommendedName>
        <fullName evidence="5">Phosphodiester glycosidase domain-containing protein</fullName>
    </recommendedName>
</protein>
<reference evidence="3" key="1">
    <citation type="submission" date="2023-04" db="EMBL/GenBank/DDBJ databases">
        <title>Comparative genomic analysis of Cohnella hashimotonis sp. nov., isolated from the International Space Station.</title>
        <authorList>
            <person name="Venkateswaran K."/>
            <person name="Simpson A."/>
        </authorList>
    </citation>
    <scope>NUCLEOTIDE SEQUENCE</scope>
    <source>
        <strain evidence="3">F6_2S_P_1</strain>
    </source>
</reference>
<feature type="compositionally biased region" description="Basic and acidic residues" evidence="1">
    <location>
        <begin position="34"/>
        <end position="43"/>
    </location>
</feature>
<evidence type="ECO:0000256" key="2">
    <source>
        <dbReference type="SAM" id="Phobius"/>
    </source>
</evidence>
<evidence type="ECO:0000256" key="1">
    <source>
        <dbReference type="SAM" id="MobiDB-lite"/>
    </source>
</evidence>
<evidence type="ECO:0000313" key="3">
    <source>
        <dbReference type="EMBL" id="MDI4643939.1"/>
    </source>
</evidence>
<evidence type="ECO:0000313" key="4">
    <source>
        <dbReference type="Proteomes" id="UP001161691"/>
    </source>
</evidence>
<proteinExistence type="predicted"/>
<evidence type="ECO:0008006" key="5">
    <source>
        <dbReference type="Google" id="ProtNLM"/>
    </source>
</evidence>
<keyword evidence="2" id="KW-0472">Membrane</keyword>
<keyword evidence="2" id="KW-1133">Transmembrane helix</keyword>
<dbReference type="EMBL" id="JAGRPV010000001">
    <property type="protein sequence ID" value="MDI4643939.1"/>
    <property type="molecule type" value="Genomic_DNA"/>
</dbReference>
<comment type="caution">
    <text evidence="3">The sequence shown here is derived from an EMBL/GenBank/DDBJ whole genome shotgun (WGS) entry which is preliminary data.</text>
</comment>